<organism evidence="2">
    <name type="scientific">Eucalyptus grandis</name>
    <name type="common">Flooded gum</name>
    <dbReference type="NCBI Taxonomy" id="71139"/>
    <lineage>
        <taxon>Eukaryota</taxon>
        <taxon>Viridiplantae</taxon>
        <taxon>Streptophyta</taxon>
        <taxon>Embryophyta</taxon>
        <taxon>Tracheophyta</taxon>
        <taxon>Spermatophyta</taxon>
        <taxon>Magnoliopsida</taxon>
        <taxon>eudicotyledons</taxon>
        <taxon>Gunneridae</taxon>
        <taxon>Pentapetalae</taxon>
        <taxon>rosids</taxon>
        <taxon>malvids</taxon>
        <taxon>Myrtales</taxon>
        <taxon>Myrtaceae</taxon>
        <taxon>Myrtoideae</taxon>
        <taxon>Eucalypteae</taxon>
        <taxon>Eucalyptus</taxon>
    </lineage>
</organism>
<dbReference type="FunCoup" id="A0A059ASI9">
    <property type="interactions" value="1801"/>
</dbReference>
<dbReference type="PANTHER" id="PTHR12265">
    <property type="entry name" value="TRANSMEMBRANE PROTEIN 53"/>
    <property type="match status" value="1"/>
</dbReference>
<dbReference type="PANTHER" id="PTHR12265:SF11">
    <property type="entry name" value="ALPHA_BETA-HYDROLASES SUPERFAMILY PROTEIN"/>
    <property type="match status" value="1"/>
</dbReference>
<evidence type="ECO:0008006" key="3">
    <source>
        <dbReference type="Google" id="ProtNLM"/>
    </source>
</evidence>
<dbReference type="EMBL" id="KK198761">
    <property type="protein sequence ID" value="KCW56739.1"/>
    <property type="molecule type" value="Genomic_DNA"/>
</dbReference>
<dbReference type="SUPFAM" id="SSF53474">
    <property type="entry name" value="alpha/beta-Hydrolases"/>
    <property type="match status" value="1"/>
</dbReference>
<dbReference type="Pfam" id="PF05705">
    <property type="entry name" value="DUF829"/>
    <property type="match status" value="1"/>
</dbReference>
<feature type="region of interest" description="Disordered" evidence="1">
    <location>
        <begin position="102"/>
        <end position="173"/>
    </location>
</feature>
<dbReference type="Gramene" id="KCW56739">
    <property type="protein sequence ID" value="KCW56739"/>
    <property type="gene ID" value="EUGRSUZ_I02424"/>
</dbReference>
<reference evidence="2" key="1">
    <citation type="submission" date="2013-07" db="EMBL/GenBank/DDBJ databases">
        <title>The genome of Eucalyptus grandis.</title>
        <authorList>
            <person name="Schmutz J."/>
            <person name="Hayes R."/>
            <person name="Myburg A."/>
            <person name="Tuskan G."/>
            <person name="Grattapaglia D."/>
            <person name="Rokhsar D.S."/>
        </authorList>
    </citation>
    <scope>NUCLEOTIDE SEQUENCE</scope>
    <source>
        <tissue evidence="2">Leaf extractions</tissue>
    </source>
</reference>
<dbReference type="InterPro" id="IPR008547">
    <property type="entry name" value="DUF829_TMEM53"/>
</dbReference>
<evidence type="ECO:0000256" key="1">
    <source>
        <dbReference type="SAM" id="MobiDB-lite"/>
    </source>
</evidence>
<gene>
    <name evidence="2" type="ORF">EUGRSUZ_I02424</name>
</gene>
<proteinExistence type="predicted"/>
<dbReference type="InterPro" id="IPR029058">
    <property type="entry name" value="AB_hydrolase_fold"/>
</dbReference>
<dbReference type="InParanoid" id="A0A059ASI9"/>
<sequence length="449" mass="49377">MPNVQGFFGVSIAKLNEVKELTLVSAAVDLRRGGDLKSPRNARISPPPPTHPFPMEAPVRKLASSSLHRRLLLLRHPPMQAVRLPSPFLLRRRAAIAGRSRPFPVACAPPRPPSPGSSSLNLPSSLSPLHRPSNPIAPPSANGAPSTNARDGSSLAWSRAPATSGGARGGARGDGGPAVTVVLLGWLGARRKHLRRYVEWYNSKGFHAVTFVVGVREMLSLDLGRGVEARIDELANELSAWVSEREEDGRERCLLFHTFSNTGWFVYGAILERMRGRQDLIEKIQGCIVDSGAAEPFNPKVWAAGFSTALIKKSNSSVEGKDTHKLNNEGSNKQEDEGIVETVLLSALEWFFSAALKLPDVERRLTKIVSTLSEAQPSCPQLYLYSTADNVIPYESVESFMETQRRMGRRVSSFNFGSSPHVDHYRTFPDLYMSQLDNFIKECFATAKK</sequence>
<accession>A0A059ASI9</accession>
<dbReference type="eggNOG" id="KOG2521">
    <property type="taxonomic scope" value="Eukaryota"/>
</dbReference>
<feature type="compositionally biased region" description="Low complexity" evidence="1">
    <location>
        <begin position="116"/>
        <end position="134"/>
    </location>
</feature>
<dbReference type="AlphaFoldDB" id="A0A059ASI9"/>
<name>A0A059ASI9_EUCGR</name>
<dbReference type="OMA" id="ESFMETQ"/>
<protein>
    <recommendedName>
        <fullName evidence="3">Transmembrane protein 53</fullName>
    </recommendedName>
</protein>
<evidence type="ECO:0000313" key="2">
    <source>
        <dbReference type="EMBL" id="KCW56739.1"/>
    </source>
</evidence>